<keyword evidence="2" id="KW-0238">DNA-binding</keyword>
<dbReference type="Proteomes" id="UP000501802">
    <property type="component" value="Chromosome"/>
</dbReference>
<proteinExistence type="predicted"/>
<evidence type="ECO:0000256" key="2">
    <source>
        <dbReference type="ARBA" id="ARBA00023125"/>
    </source>
</evidence>
<dbReference type="EMBL" id="CP050063">
    <property type="protein sequence ID" value="QIP15913.1"/>
    <property type="molecule type" value="Genomic_DNA"/>
</dbReference>
<protein>
    <submittedName>
        <fullName evidence="5">Helix-turn-helix transcriptional regulator</fullName>
    </submittedName>
</protein>
<dbReference type="GO" id="GO:0043565">
    <property type="term" value="F:sequence-specific DNA binding"/>
    <property type="evidence" value="ECO:0007669"/>
    <property type="project" value="InterPro"/>
</dbReference>
<reference evidence="5 6" key="1">
    <citation type="submission" date="2020-03" db="EMBL/GenBank/DDBJ databases">
        <authorList>
            <person name="Kim M.K."/>
        </authorList>
    </citation>
    <scope>NUCLEOTIDE SEQUENCE [LARGE SCALE GENOMIC DNA]</scope>
    <source>
        <strain evidence="5 6">BT328</strain>
    </source>
</reference>
<name>A0A6G9AUM6_9BACT</name>
<dbReference type="SMART" id="SM00342">
    <property type="entry name" value="HTH_ARAC"/>
    <property type="match status" value="1"/>
</dbReference>
<organism evidence="5 6">
    <name type="scientific">Spirosoma aureum</name>
    <dbReference type="NCBI Taxonomy" id="2692134"/>
    <lineage>
        <taxon>Bacteria</taxon>
        <taxon>Pseudomonadati</taxon>
        <taxon>Bacteroidota</taxon>
        <taxon>Cytophagia</taxon>
        <taxon>Cytophagales</taxon>
        <taxon>Cytophagaceae</taxon>
        <taxon>Spirosoma</taxon>
    </lineage>
</organism>
<evidence type="ECO:0000256" key="3">
    <source>
        <dbReference type="ARBA" id="ARBA00023163"/>
    </source>
</evidence>
<dbReference type="KEGG" id="spib:G8759_26415"/>
<dbReference type="PROSITE" id="PS01124">
    <property type="entry name" value="HTH_ARAC_FAMILY_2"/>
    <property type="match status" value="1"/>
</dbReference>
<gene>
    <name evidence="5" type="ORF">G8759_26415</name>
</gene>
<dbReference type="InterPro" id="IPR018060">
    <property type="entry name" value="HTH_AraC"/>
</dbReference>
<dbReference type="Gene3D" id="1.10.10.60">
    <property type="entry name" value="Homeodomain-like"/>
    <property type="match status" value="2"/>
</dbReference>
<dbReference type="PANTHER" id="PTHR43280">
    <property type="entry name" value="ARAC-FAMILY TRANSCRIPTIONAL REGULATOR"/>
    <property type="match status" value="1"/>
</dbReference>
<evidence type="ECO:0000313" key="5">
    <source>
        <dbReference type="EMBL" id="QIP15913.1"/>
    </source>
</evidence>
<evidence type="ECO:0000313" key="6">
    <source>
        <dbReference type="Proteomes" id="UP000501802"/>
    </source>
</evidence>
<keyword evidence="3" id="KW-0804">Transcription</keyword>
<accession>A0A6G9AUM6</accession>
<dbReference type="AlphaFoldDB" id="A0A6G9AUM6"/>
<sequence length="138" mass="16131">MTTYKLPHKIAARQHEITADFMAVIDRHLADLLEGRVTDMYEIRDIADELHIHPTHLSNTIKLTTGQSPCYFFENKIMAIARTMLRDNRRTIADIAMTLTFDPSNFTKFFKRFQGVTPRQYREAILQEAWEKTEAITI</sequence>
<dbReference type="GO" id="GO:0003700">
    <property type="term" value="F:DNA-binding transcription factor activity"/>
    <property type="evidence" value="ECO:0007669"/>
    <property type="project" value="InterPro"/>
</dbReference>
<keyword evidence="1" id="KW-0805">Transcription regulation</keyword>
<dbReference type="SUPFAM" id="SSF46689">
    <property type="entry name" value="Homeodomain-like"/>
    <property type="match status" value="1"/>
</dbReference>
<dbReference type="RefSeq" id="WP_167215102.1">
    <property type="nucleotide sequence ID" value="NZ_CP050063.1"/>
</dbReference>
<keyword evidence="6" id="KW-1185">Reference proteome</keyword>
<feature type="domain" description="HTH araC/xylS-type" evidence="4">
    <location>
        <begin position="27"/>
        <end position="124"/>
    </location>
</feature>
<evidence type="ECO:0000256" key="1">
    <source>
        <dbReference type="ARBA" id="ARBA00023015"/>
    </source>
</evidence>
<dbReference type="PANTHER" id="PTHR43280:SF32">
    <property type="entry name" value="TRANSCRIPTIONAL REGULATORY PROTEIN"/>
    <property type="match status" value="1"/>
</dbReference>
<dbReference type="InterPro" id="IPR009057">
    <property type="entry name" value="Homeodomain-like_sf"/>
</dbReference>
<evidence type="ECO:0000259" key="4">
    <source>
        <dbReference type="PROSITE" id="PS01124"/>
    </source>
</evidence>
<dbReference type="Pfam" id="PF12833">
    <property type="entry name" value="HTH_18"/>
    <property type="match status" value="1"/>
</dbReference>